<dbReference type="GO" id="GO:0008757">
    <property type="term" value="F:S-adenosylmethionine-dependent methyltransferase activity"/>
    <property type="evidence" value="ECO:0007669"/>
    <property type="project" value="InterPro"/>
</dbReference>
<dbReference type="PANTHER" id="PTHR43591">
    <property type="entry name" value="METHYLTRANSFERASE"/>
    <property type="match status" value="1"/>
</dbReference>
<dbReference type="SUPFAM" id="SSF53335">
    <property type="entry name" value="S-adenosyl-L-methionine-dependent methyltransferases"/>
    <property type="match status" value="1"/>
</dbReference>
<comment type="caution">
    <text evidence="2">The sequence shown here is derived from an EMBL/GenBank/DDBJ whole genome shotgun (WGS) entry which is preliminary data.</text>
</comment>
<dbReference type="GO" id="GO:0032259">
    <property type="term" value="P:methylation"/>
    <property type="evidence" value="ECO:0007669"/>
    <property type="project" value="UniProtKB-KW"/>
</dbReference>
<name>A0A852T2A3_9MICO</name>
<dbReference type="GO" id="GO:0008425">
    <property type="term" value="F:2-methoxy-6-polyprenyl-1,4-benzoquinol methyltransferase activity"/>
    <property type="evidence" value="ECO:0007669"/>
    <property type="project" value="TreeGrafter"/>
</dbReference>
<reference evidence="2 3" key="1">
    <citation type="submission" date="2020-07" db="EMBL/GenBank/DDBJ databases">
        <title>Sequencing the genomes of 1000 actinobacteria strains.</title>
        <authorList>
            <person name="Klenk H.-P."/>
        </authorList>
    </citation>
    <scope>NUCLEOTIDE SEQUENCE [LARGE SCALE GENOMIC DNA]</scope>
    <source>
        <strain evidence="2 3">DSM 23871</strain>
    </source>
</reference>
<dbReference type="PANTHER" id="PTHR43591:SF24">
    <property type="entry name" value="2-METHOXY-6-POLYPRENYL-1,4-BENZOQUINOL METHYLASE, MITOCHONDRIAL"/>
    <property type="match status" value="1"/>
</dbReference>
<accession>A0A852T2A3</accession>
<keyword evidence="2" id="KW-0808">Transferase</keyword>
<dbReference type="InterPro" id="IPR013216">
    <property type="entry name" value="Methyltransf_11"/>
</dbReference>
<feature type="domain" description="Methyltransferase type 11" evidence="1">
    <location>
        <begin position="45"/>
        <end position="139"/>
    </location>
</feature>
<protein>
    <submittedName>
        <fullName evidence="2">SAM-dependent methyltransferase</fullName>
    </submittedName>
</protein>
<dbReference type="EMBL" id="JACCBJ010000001">
    <property type="protein sequence ID" value="NYD74991.1"/>
    <property type="molecule type" value="Genomic_DNA"/>
</dbReference>
<dbReference type="Pfam" id="PF08241">
    <property type="entry name" value="Methyltransf_11"/>
    <property type="match status" value="1"/>
</dbReference>
<dbReference type="RefSeq" id="WP_179457048.1">
    <property type="nucleotide sequence ID" value="NZ_BAAAPX010000001.1"/>
</dbReference>
<dbReference type="InterPro" id="IPR029063">
    <property type="entry name" value="SAM-dependent_MTases_sf"/>
</dbReference>
<sequence>MDDDATRFQGSIPEFYDSGLGPVLFRHYADVLGAAVSSTAPRRILEVAAGTGISSAGIVAHNGGAELVLTDLNEAMLLRAAAKVPEGTRMQVADAQALPFEDGGFDAVVCQFGIMFVPDVGAAFREARRVLAPGGVFVFSVWDSHDRNRFAAIVDGLLAETFPDDPPPFYRVPFGMSDIERLRRLAQDSGFGRLRIDVLPHDAPVASWRAFADGLIRGNPVSDQVRARSGDLDALVRTVAERLSAEYGPAPTTIPVQTILFRTWAV</sequence>
<evidence type="ECO:0000313" key="2">
    <source>
        <dbReference type="EMBL" id="NYD74991.1"/>
    </source>
</evidence>
<keyword evidence="2" id="KW-0489">Methyltransferase</keyword>
<proteinExistence type="predicted"/>
<evidence type="ECO:0000313" key="3">
    <source>
        <dbReference type="Proteomes" id="UP000589620"/>
    </source>
</evidence>
<gene>
    <name evidence="2" type="ORF">BJ963_002510</name>
</gene>
<dbReference type="Gene3D" id="3.40.50.150">
    <property type="entry name" value="Vaccinia Virus protein VP39"/>
    <property type="match status" value="1"/>
</dbReference>
<dbReference type="AlphaFoldDB" id="A0A852T2A3"/>
<keyword evidence="3" id="KW-1185">Reference proteome</keyword>
<organism evidence="2 3">
    <name type="scientific">Leifsonia soli</name>
    <dbReference type="NCBI Taxonomy" id="582665"/>
    <lineage>
        <taxon>Bacteria</taxon>
        <taxon>Bacillati</taxon>
        <taxon>Actinomycetota</taxon>
        <taxon>Actinomycetes</taxon>
        <taxon>Micrococcales</taxon>
        <taxon>Microbacteriaceae</taxon>
        <taxon>Leifsonia</taxon>
    </lineage>
</organism>
<evidence type="ECO:0000259" key="1">
    <source>
        <dbReference type="Pfam" id="PF08241"/>
    </source>
</evidence>
<dbReference type="CDD" id="cd02440">
    <property type="entry name" value="AdoMet_MTases"/>
    <property type="match status" value="1"/>
</dbReference>
<dbReference type="Proteomes" id="UP000589620">
    <property type="component" value="Unassembled WGS sequence"/>
</dbReference>